<dbReference type="EMBL" id="ML769409">
    <property type="protein sequence ID" value="KAE9405466.1"/>
    <property type="molecule type" value="Genomic_DNA"/>
</dbReference>
<sequence length="406" mass="44489">MAPAMIPIDNATNHQMKRQFNHFQSIYTALADSLAISQSTYKDDLQSCMEIAIELVKTSPTWVANNDACIEALIEVQTRLEKLGFTPTLFAPLSAVTYVLCECHQGKLNPQATAIELQMIVNNDMKPVRSSTVNAPSKVLHLITNLVSLAPTFSSQRKIDGPVPKANSKRVKSTAIIAKTHLDNDEPAEPTPFAHASNASASNLIILDDDDAIMAGPLDPVNALINPELASMANTMNMASETNAHQNSMLEAPVKLNTKASLTFELSPLMVRYLSFSDIPCMSTDSSAYIKAVQKVVKTSDAFPRVTFDWRHRYSAERVTAAGAVIKNAKLDALIKDAYSYYTSNNATTSTNTQMALSIRAEDIEGRLGAKTFELGVLLRNIKEYQAELRSVMEKLHTKSFTVATD</sequence>
<protein>
    <submittedName>
        <fullName evidence="1">Uncharacterized protein</fullName>
    </submittedName>
</protein>
<evidence type="ECO:0000313" key="1">
    <source>
        <dbReference type="EMBL" id="KAE9405466.1"/>
    </source>
</evidence>
<name>A0A6A4I4M1_9AGAR</name>
<dbReference type="AlphaFoldDB" id="A0A6A4I4M1"/>
<proteinExistence type="predicted"/>
<dbReference type="Proteomes" id="UP000799118">
    <property type="component" value="Unassembled WGS sequence"/>
</dbReference>
<evidence type="ECO:0000313" key="2">
    <source>
        <dbReference type="Proteomes" id="UP000799118"/>
    </source>
</evidence>
<reference evidence="1" key="1">
    <citation type="journal article" date="2019" name="Environ. Microbiol.">
        <title>Fungal ecological strategies reflected in gene transcription - a case study of two litter decomposers.</title>
        <authorList>
            <person name="Barbi F."/>
            <person name="Kohler A."/>
            <person name="Barry K."/>
            <person name="Baskaran P."/>
            <person name="Daum C."/>
            <person name="Fauchery L."/>
            <person name="Ihrmark K."/>
            <person name="Kuo A."/>
            <person name="LaButti K."/>
            <person name="Lipzen A."/>
            <person name="Morin E."/>
            <person name="Grigoriev I.V."/>
            <person name="Henrissat B."/>
            <person name="Lindahl B."/>
            <person name="Martin F."/>
        </authorList>
    </citation>
    <scope>NUCLEOTIDE SEQUENCE</scope>
    <source>
        <strain evidence="1">JB14</strain>
    </source>
</reference>
<accession>A0A6A4I4M1</accession>
<organism evidence="1 2">
    <name type="scientific">Gymnopus androsaceus JB14</name>
    <dbReference type="NCBI Taxonomy" id="1447944"/>
    <lineage>
        <taxon>Eukaryota</taxon>
        <taxon>Fungi</taxon>
        <taxon>Dikarya</taxon>
        <taxon>Basidiomycota</taxon>
        <taxon>Agaricomycotina</taxon>
        <taxon>Agaricomycetes</taxon>
        <taxon>Agaricomycetidae</taxon>
        <taxon>Agaricales</taxon>
        <taxon>Marasmiineae</taxon>
        <taxon>Omphalotaceae</taxon>
        <taxon>Gymnopus</taxon>
    </lineage>
</organism>
<keyword evidence="2" id="KW-1185">Reference proteome</keyword>
<gene>
    <name evidence="1" type="ORF">BT96DRAFT_934950</name>
</gene>